<keyword evidence="1" id="KW-1133">Transmembrane helix</keyword>
<organism evidence="2 3">
    <name type="scientific">Atta colombica</name>
    <dbReference type="NCBI Taxonomy" id="520822"/>
    <lineage>
        <taxon>Eukaryota</taxon>
        <taxon>Metazoa</taxon>
        <taxon>Ecdysozoa</taxon>
        <taxon>Arthropoda</taxon>
        <taxon>Hexapoda</taxon>
        <taxon>Insecta</taxon>
        <taxon>Pterygota</taxon>
        <taxon>Neoptera</taxon>
        <taxon>Endopterygota</taxon>
        <taxon>Hymenoptera</taxon>
        <taxon>Apocrita</taxon>
        <taxon>Aculeata</taxon>
        <taxon>Formicoidea</taxon>
        <taxon>Formicidae</taxon>
        <taxon>Myrmicinae</taxon>
        <taxon>Atta</taxon>
    </lineage>
</organism>
<gene>
    <name evidence="2" type="ORF">ALC53_06576</name>
</gene>
<keyword evidence="1" id="KW-0472">Membrane</keyword>
<evidence type="ECO:0000256" key="1">
    <source>
        <dbReference type="SAM" id="Phobius"/>
    </source>
</evidence>
<keyword evidence="3" id="KW-1185">Reference proteome</keyword>
<reference evidence="2 3" key="1">
    <citation type="submission" date="2015-09" db="EMBL/GenBank/DDBJ databases">
        <title>Atta colombica WGS genome.</title>
        <authorList>
            <person name="Nygaard S."/>
            <person name="Hu H."/>
            <person name="Boomsma J."/>
            <person name="Zhang G."/>
        </authorList>
    </citation>
    <scope>NUCLEOTIDE SEQUENCE [LARGE SCALE GENOMIC DNA]</scope>
    <source>
        <strain evidence="2">Treedump-2</strain>
        <tissue evidence="2">Whole body</tissue>
    </source>
</reference>
<accession>A0A195BE58</accession>
<dbReference type="EMBL" id="KQ976504">
    <property type="protein sequence ID" value="KYM82866.1"/>
    <property type="molecule type" value="Genomic_DNA"/>
</dbReference>
<evidence type="ECO:0000313" key="2">
    <source>
        <dbReference type="EMBL" id="KYM82866.1"/>
    </source>
</evidence>
<keyword evidence="1" id="KW-0812">Transmembrane</keyword>
<name>A0A195BE58_9HYME</name>
<dbReference type="Proteomes" id="UP000078540">
    <property type="component" value="Unassembled WGS sequence"/>
</dbReference>
<sequence length="171" mass="19290">MQELVCLKYVVVHPARQLVELKRSPLVALALSNVAAVAAMLFPWKDACVVEIVMIAATVLAAVVAVVIVVEVAFAVLYFQQMVHFYQARDTVNSTSKKRFYLTKLVNQRATSNNANVPSLEPFSPRYDFPDAPAVERTAPRHSLMEIERSRIIRRKAPRYLRESSGMRKCL</sequence>
<dbReference type="AlphaFoldDB" id="A0A195BE58"/>
<proteinExistence type="predicted"/>
<feature type="transmembrane region" description="Helical" evidence="1">
    <location>
        <begin position="26"/>
        <end position="44"/>
    </location>
</feature>
<feature type="transmembrane region" description="Helical" evidence="1">
    <location>
        <begin position="50"/>
        <end position="79"/>
    </location>
</feature>
<evidence type="ECO:0000313" key="3">
    <source>
        <dbReference type="Proteomes" id="UP000078540"/>
    </source>
</evidence>
<protein>
    <submittedName>
        <fullName evidence="2">Uncharacterized protein</fullName>
    </submittedName>
</protein>